<comment type="caution">
    <text evidence="10">The sequence shown here is derived from an EMBL/GenBank/DDBJ whole genome shotgun (WGS) entry which is preliminary data.</text>
</comment>
<sequence>MSESRWIPLESNPDVFNSWAATAGLVASQAQFEDIYGLDPELLGMVSEGVKAVTLLFPCSGTIATKRKEEDEKIAAQGQHPIDPTIFWMKQTIVNACGTMGLLHALINSDVTFAPESPLARFIEECKDKTPLERVKILEETSLFERIHTSAATSGQTTVPEDLDTYLHFTCFVKAPDATARETGTHARGWRVIELDGGRNGPIDRGECTNLLQVDGFDRFHDARLISVPDLQDVAKFVKEHYIKESKSVNFSMMALCSGQD</sequence>
<evidence type="ECO:0000256" key="4">
    <source>
        <dbReference type="ARBA" id="ARBA00022786"/>
    </source>
</evidence>
<feature type="domain" description="UCH catalytic" evidence="9">
    <location>
        <begin position="5"/>
        <end position="258"/>
    </location>
</feature>
<feature type="active site" description="Nucleophile" evidence="7">
    <location>
        <position position="97"/>
    </location>
</feature>
<keyword evidence="6 7" id="KW-0788">Thiol protease</keyword>
<protein>
    <recommendedName>
        <fullName evidence="8">Ubiquitin carboxyl-terminal hydrolase</fullName>
        <ecNumber evidence="8">3.4.19.12</ecNumber>
    </recommendedName>
</protein>
<evidence type="ECO:0000256" key="1">
    <source>
        <dbReference type="ARBA" id="ARBA00000707"/>
    </source>
</evidence>
<feature type="site" description="Important for enzyme activity" evidence="7">
    <location>
        <position position="196"/>
    </location>
</feature>
<evidence type="ECO:0000256" key="6">
    <source>
        <dbReference type="ARBA" id="ARBA00022807"/>
    </source>
</evidence>
<accession>A0A9P7A4F8</accession>
<keyword evidence="3 7" id="KW-0645">Protease</keyword>
<dbReference type="GO" id="GO:0006511">
    <property type="term" value="P:ubiquitin-dependent protein catabolic process"/>
    <property type="evidence" value="ECO:0007669"/>
    <property type="project" value="UniProtKB-UniRule"/>
</dbReference>
<gene>
    <name evidence="10" type="ORF">EV702DRAFT_1192821</name>
</gene>
<dbReference type="OrthoDB" id="427186at2759"/>
<evidence type="ECO:0000256" key="3">
    <source>
        <dbReference type="ARBA" id="ARBA00022670"/>
    </source>
</evidence>
<dbReference type="EMBL" id="JABBWD010000004">
    <property type="protein sequence ID" value="KAG1782167.1"/>
    <property type="molecule type" value="Genomic_DNA"/>
</dbReference>
<dbReference type="GO" id="GO:0004843">
    <property type="term" value="F:cysteine-type deubiquitinase activity"/>
    <property type="evidence" value="ECO:0007669"/>
    <property type="project" value="UniProtKB-UniRule"/>
</dbReference>
<feature type="site" description="Transition state stabilizer" evidence="7">
    <location>
        <position position="91"/>
    </location>
</feature>
<dbReference type="SUPFAM" id="SSF54001">
    <property type="entry name" value="Cysteine proteinases"/>
    <property type="match status" value="1"/>
</dbReference>
<proteinExistence type="inferred from homology"/>
<name>A0A9P7A4F8_9AGAM</name>
<dbReference type="PANTHER" id="PTHR10589">
    <property type="entry name" value="UBIQUITIN CARBOXYL-TERMINAL HYDROLASE"/>
    <property type="match status" value="1"/>
</dbReference>
<dbReference type="Gene3D" id="3.40.532.10">
    <property type="entry name" value="Peptidase C12, ubiquitin carboxyl-terminal hydrolase"/>
    <property type="match status" value="1"/>
</dbReference>
<evidence type="ECO:0000259" key="9">
    <source>
        <dbReference type="PROSITE" id="PS52048"/>
    </source>
</evidence>
<dbReference type="FunFam" id="3.40.532.10:FF:000006">
    <property type="entry name" value="Ubiquitin carboxyl-terminal hydrolase"/>
    <property type="match status" value="1"/>
</dbReference>
<evidence type="ECO:0000313" key="11">
    <source>
        <dbReference type="Proteomes" id="UP000714275"/>
    </source>
</evidence>
<dbReference type="PRINTS" id="PR00707">
    <property type="entry name" value="UBCTHYDRLASE"/>
</dbReference>
<dbReference type="CDD" id="cd09616">
    <property type="entry name" value="Peptidase_C12_UCH_L1_L3"/>
    <property type="match status" value="1"/>
</dbReference>
<evidence type="ECO:0000256" key="7">
    <source>
        <dbReference type="PROSITE-ProRule" id="PRU01393"/>
    </source>
</evidence>
<keyword evidence="4 7" id="KW-0833">Ubl conjugation pathway</keyword>
<evidence type="ECO:0000256" key="2">
    <source>
        <dbReference type="ARBA" id="ARBA00009326"/>
    </source>
</evidence>
<dbReference type="AlphaFoldDB" id="A0A9P7A4F8"/>
<dbReference type="InterPro" id="IPR001578">
    <property type="entry name" value="Peptidase_C12_UCH"/>
</dbReference>
<dbReference type="EC" id="3.4.19.12" evidence="8"/>
<dbReference type="InterPro" id="IPR036959">
    <property type="entry name" value="Peptidase_C12_UCH_sf"/>
</dbReference>
<dbReference type="PANTHER" id="PTHR10589:SF17">
    <property type="entry name" value="UBIQUITIN CARBOXYL-TERMINAL HYDROLASE"/>
    <property type="match status" value="1"/>
</dbReference>
<evidence type="ECO:0000313" key="10">
    <source>
        <dbReference type="EMBL" id="KAG1782167.1"/>
    </source>
</evidence>
<comment type="catalytic activity">
    <reaction evidence="1 7 8">
        <text>Thiol-dependent hydrolysis of ester, thioester, amide, peptide and isopeptide bonds formed by the C-terminal Gly of ubiquitin (a 76-residue protein attached to proteins as an intracellular targeting signal).</text>
        <dbReference type="EC" id="3.4.19.12"/>
    </reaction>
</comment>
<evidence type="ECO:0000256" key="5">
    <source>
        <dbReference type="ARBA" id="ARBA00022801"/>
    </source>
</evidence>
<dbReference type="InterPro" id="IPR038765">
    <property type="entry name" value="Papain-like_cys_pep_sf"/>
</dbReference>
<dbReference type="GO" id="GO:0016579">
    <property type="term" value="P:protein deubiquitination"/>
    <property type="evidence" value="ECO:0007669"/>
    <property type="project" value="TreeGrafter"/>
</dbReference>
<keyword evidence="5 7" id="KW-0378">Hydrolase</keyword>
<dbReference type="PROSITE" id="PS52048">
    <property type="entry name" value="UCH_DOMAIN"/>
    <property type="match status" value="1"/>
</dbReference>
<dbReference type="Pfam" id="PF01088">
    <property type="entry name" value="Peptidase_C12"/>
    <property type="match status" value="1"/>
</dbReference>
<comment type="similarity">
    <text evidence="2 7 8">Belongs to the peptidase C12 family.</text>
</comment>
<dbReference type="GO" id="GO:0005737">
    <property type="term" value="C:cytoplasm"/>
    <property type="evidence" value="ECO:0007669"/>
    <property type="project" value="TreeGrafter"/>
</dbReference>
<feature type="active site" description="Proton donor" evidence="7">
    <location>
        <position position="168"/>
    </location>
</feature>
<organism evidence="10 11">
    <name type="scientific">Suillus placidus</name>
    <dbReference type="NCBI Taxonomy" id="48579"/>
    <lineage>
        <taxon>Eukaryota</taxon>
        <taxon>Fungi</taxon>
        <taxon>Dikarya</taxon>
        <taxon>Basidiomycota</taxon>
        <taxon>Agaricomycotina</taxon>
        <taxon>Agaricomycetes</taxon>
        <taxon>Agaricomycetidae</taxon>
        <taxon>Boletales</taxon>
        <taxon>Suillineae</taxon>
        <taxon>Suillaceae</taxon>
        <taxon>Suillus</taxon>
    </lineage>
</organism>
<reference evidence="10" key="1">
    <citation type="journal article" date="2020" name="New Phytol.">
        <title>Comparative genomics reveals dynamic genome evolution in host specialist ectomycorrhizal fungi.</title>
        <authorList>
            <person name="Lofgren L.A."/>
            <person name="Nguyen N.H."/>
            <person name="Vilgalys R."/>
            <person name="Ruytinx J."/>
            <person name="Liao H.L."/>
            <person name="Branco S."/>
            <person name="Kuo A."/>
            <person name="LaButti K."/>
            <person name="Lipzen A."/>
            <person name="Andreopoulos W."/>
            <person name="Pangilinan J."/>
            <person name="Riley R."/>
            <person name="Hundley H."/>
            <person name="Na H."/>
            <person name="Barry K."/>
            <person name="Grigoriev I.V."/>
            <person name="Stajich J.E."/>
            <person name="Kennedy P.G."/>
        </authorList>
    </citation>
    <scope>NUCLEOTIDE SEQUENCE</scope>
    <source>
        <strain evidence="10">DOB743</strain>
    </source>
</reference>
<keyword evidence="11" id="KW-1185">Reference proteome</keyword>
<evidence type="ECO:0000256" key="8">
    <source>
        <dbReference type="RuleBase" id="RU361215"/>
    </source>
</evidence>
<dbReference type="Proteomes" id="UP000714275">
    <property type="component" value="Unassembled WGS sequence"/>
</dbReference>